<dbReference type="AlphaFoldDB" id="A0A7J7JFB5"/>
<reference evidence="2" key="1">
    <citation type="submission" date="2020-06" db="EMBL/GenBank/DDBJ databases">
        <title>Draft genome of Bugula neritina, a colonial animal packing powerful symbionts and potential medicines.</title>
        <authorList>
            <person name="Rayko M."/>
        </authorList>
    </citation>
    <scope>NUCLEOTIDE SEQUENCE [LARGE SCALE GENOMIC DNA]</scope>
    <source>
        <strain evidence="2">Kwan_BN1</strain>
    </source>
</reference>
<evidence type="ECO:0000313" key="2">
    <source>
        <dbReference type="EMBL" id="KAF6024523.1"/>
    </source>
</evidence>
<accession>A0A7J7JFB5</accession>
<feature type="transmembrane region" description="Helical" evidence="1">
    <location>
        <begin position="45"/>
        <end position="65"/>
    </location>
</feature>
<keyword evidence="1" id="KW-0472">Membrane</keyword>
<sequence>MAVAKPWIRNSVIASAVVLKIFALAQVGLTAAANILLGLTINSSFEFVCISVLLMPTIWLSFAAAMSRHRGVYITLTVMSSLALMSAIGFLVYEGYVFGILGYYAAVGSVLQGMVVSKIVCWSIITIVLLLLLGFAIAGDCYQIKNKHPPESSHFGQLKASPIPYFPPEYPGHSLFRRSLEPTREYPRMVQPPPITYGNSPRHYYSRY</sequence>
<dbReference type="EMBL" id="VXIV02002562">
    <property type="protein sequence ID" value="KAF6024523.1"/>
    <property type="molecule type" value="Genomic_DNA"/>
</dbReference>
<dbReference type="Proteomes" id="UP000593567">
    <property type="component" value="Unassembled WGS sequence"/>
</dbReference>
<organism evidence="2 3">
    <name type="scientific">Bugula neritina</name>
    <name type="common">Brown bryozoan</name>
    <name type="synonym">Sertularia neritina</name>
    <dbReference type="NCBI Taxonomy" id="10212"/>
    <lineage>
        <taxon>Eukaryota</taxon>
        <taxon>Metazoa</taxon>
        <taxon>Spiralia</taxon>
        <taxon>Lophotrochozoa</taxon>
        <taxon>Bryozoa</taxon>
        <taxon>Gymnolaemata</taxon>
        <taxon>Cheilostomatida</taxon>
        <taxon>Flustrina</taxon>
        <taxon>Buguloidea</taxon>
        <taxon>Bugulidae</taxon>
        <taxon>Bugula</taxon>
    </lineage>
</organism>
<feature type="transmembrane region" description="Helical" evidence="1">
    <location>
        <begin position="72"/>
        <end position="93"/>
    </location>
</feature>
<gene>
    <name evidence="2" type="ORF">EB796_017163</name>
</gene>
<evidence type="ECO:0000256" key="1">
    <source>
        <dbReference type="SAM" id="Phobius"/>
    </source>
</evidence>
<keyword evidence="1" id="KW-0812">Transmembrane</keyword>
<name>A0A7J7JFB5_BUGNE</name>
<feature type="transmembrane region" description="Helical" evidence="1">
    <location>
        <begin position="12"/>
        <end position="39"/>
    </location>
</feature>
<keyword evidence="3" id="KW-1185">Reference proteome</keyword>
<proteinExistence type="predicted"/>
<protein>
    <submittedName>
        <fullName evidence="2">Uncharacterized protein</fullName>
    </submittedName>
</protein>
<evidence type="ECO:0000313" key="3">
    <source>
        <dbReference type="Proteomes" id="UP000593567"/>
    </source>
</evidence>
<comment type="caution">
    <text evidence="2">The sequence shown here is derived from an EMBL/GenBank/DDBJ whole genome shotgun (WGS) entry which is preliminary data.</text>
</comment>
<keyword evidence="1" id="KW-1133">Transmembrane helix</keyword>
<feature type="transmembrane region" description="Helical" evidence="1">
    <location>
        <begin position="113"/>
        <end position="138"/>
    </location>
</feature>